<reference evidence="2 3" key="1">
    <citation type="submission" date="2017-08" db="EMBL/GenBank/DDBJ databases">
        <title>Aliifodinibius alkalisoli sp. nov., isolated from saline alkaline soil.</title>
        <authorList>
            <person name="Liu D."/>
            <person name="Zhang G."/>
        </authorList>
    </citation>
    <scope>NUCLEOTIDE SEQUENCE [LARGE SCALE GENOMIC DNA]</scope>
    <source>
        <strain evidence="2 3">WN023</strain>
    </source>
</reference>
<dbReference type="InterPro" id="IPR011059">
    <property type="entry name" value="Metal-dep_hydrolase_composite"/>
</dbReference>
<dbReference type="Proteomes" id="UP000218831">
    <property type="component" value="Unassembled WGS sequence"/>
</dbReference>
<dbReference type="InterPro" id="IPR032466">
    <property type="entry name" value="Metal_Hydrolase"/>
</dbReference>
<keyword evidence="3" id="KW-1185">Reference proteome</keyword>
<evidence type="ECO:0000313" key="3">
    <source>
        <dbReference type="Proteomes" id="UP000218831"/>
    </source>
</evidence>
<dbReference type="RefSeq" id="WP_095604754.1">
    <property type="nucleotide sequence ID" value="NZ_NSKE01000001.1"/>
</dbReference>
<gene>
    <name evidence="2" type="ORF">CK503_00135</name>
</gene>
<dbReference type="PANTHER" id="PTHR43135:SF3">
    <property type="entry name" value="ALPHA-D-RIBOSE 1-METHYLPHOSPHONATE 5-TRIPHOSPHATE DIPHOSPHATASE"/>
    <property type="match status" value="1"/>
</dbReference>
<protein>
    <submittedName>
        <fullName evidence="2">Amidohydrolase</fullName>
    </submittedName>
</protein>
<dbReference type="GO" id="GO:0016810">
    <property type="term" value="F:hydrolase activity, acting on carbon-nitrogen (but not peptide) bonds"/>
    <property type="evidence" value="ECO:0007669"/>
    <property type="project" value="InterPro"/>
</dbReference>
<sequence length="446" mass="49148">MMKDTEIIMKYLKSTISACLLVLLLGMSVEAQITQKAEIGKFAITNATIYTVTNGVIENGTVLIENEQIVEVGNDVDIPSEYEQIDASGKQVYPGFFDAGTQLGLQEIGAVAVTNDQAELGDFNPHVRAFTAINPSSASIPVTRVNGVTHVISMPVSGRLAGKATLIDLYGYSPDSMAVTPNAGVHLNWPTSKKGGWWDDRTDEEVDKEYKEDLKKLNDFISRAQFYNKMMTDFENNPSNKEQPDMNKKMQAMREVVKGEIPVIISVDAKSDILNVIDWTKDYPDMQFVLAGVRDGWRVADEIAEAGLPCLVSTLYTPERDYDNYQRPYQNPAKLHAAGVKVAIATGGVENVRNAPYHAGFAASYGLGKQEALNAITINAAEIFGVDDKLGSIEEGKQANLFIADGDPFEPMNHITDVFIRGHKIPMVSRHIQLYQQYLDRGAKTN</sequence>
<evidence type="ECO:0000313" key="2">
    <source>
        <dbReference type="EMBL" id="PAU95509.1"/>
    </source>
</evidence>
<organism evidence="2 3">
    <name type="scientific">Fodinibius salipaludis</name>
    <dbReference type="NCBI Taxonomy" id="2032627"/>
    <lineage>
        <taxon>Bacteria</taxon>
        <taxon>Pseudomonadati</taxon>
        <taxon>Balneolota</taxon>
        <taxon>Balneolia</taxon>
        <taxon>Balneolales</taxon>
        <taxon>Balneolaceae</taxon>
        <taxon>Fodinibius</taxon>
    </lineage>
</organism>
<dbReference type="EMBL" id="NSKE01000001">
    <property type="protein sequence ID" value="PAU95509.1"/>
    <property type="molecule type" value="Genomic_DNA"/>
</dbReference>
<dbReference type="InterPro" id="IPR006680">
    <property type="entry name" value="Amidohydro-rel"/>
</dbReference>
<dbReference type="Gene3D" id="2.30.40.10">
    <property type="entry name" value="Urease, subunit C, domain 1"/>
    <property type="match status" value="1"/>
</dbReference>
<dbReference type="PANTHER" id="PTHR43135">
    <property type="entry name" value="ALPHA-D-RIBOSE 1-METHYLPHOSPHONATE 5-TRIPHOSPHATE DIPHOSPHATASE"/>
    <property type="match status" value="1"/>
</dbReference>
<dbReference type="InterPro" id="IPR051781">
    <property type="entry name" value="Metallo-dep_Hydrolase"/>
</dbReference>
<proteinExistence type="predicted"/>
<comment type="caution">
    <text evidence="2">The sequence shown here is derived from an EMBL/GenBank/DDBJ whole genome shotgun (WGS) entry which is preliminary data.</text>
</comment>
<dbReference type="Gene3D" id="3.20.20.140">
    <property type="entry name" value="Metal-dependent hydrolases"/>
    <property type="match status" value="1"/>
</dbReference>
<dbReference type="SUPFAM" id="SSF51338">
    <property type="entry name" value="Composite domain of metallo-dependent hydrolases"/>
    <property type="match status" value="1"/>
</dbReference>
<keyword evidence="2" id="KW-0378">Hydrolase</keyword>
<dbReference type="OrthoDB" id="783596at2"/>
<accession>A0A2A2GF47</accession>
<dbReference type="SUPFAM" id="SSF51556">
    <property type="entry name" value="Metallo-dependent hydrolases"/>
    <property type="match status" value="1"/>
</dbReference>
<name>A0A2A2GF47_9BACT</name>
<evidence type="ECO:0000259" key="1">
    <source>
        <dbReference type="Pfam" id="PF01979"/>
    </source>
</evidence>
<dbReference type="AlphaFoldDB" id="A0A2A2GF47"/>
<feature type="domain" description="Amidohydrolase-related" evidence="1">
    <location>
        <begin position="330"/>
        <end position="416"/>
    </location>
</feature>
<dbReference type="Pfam" id="PF01979">
    <property type="entry name" value="Amidohydro_1"/>
    <property type="match status" value="1"/>
</dbReference>